<evidence type="ECO:0000313" key="3">
    <source>
        <dbReference type="EMBL" id="CEM19318.1"/>
    </source>
</evidence>
<keyword evidence="4" id="KW-1185">Reference proteome</keyword>
<dbReference type="VEuPathDB" id="CryptoDB:Vbra_16383"/>
<dbReference type="Proteomes" id="UP000041254">
    <property type="component" value="Unassembled WGS sequence"/>
</dbReference>
<dbReference type="PhylomeDB" id="A0A0G4FW34"/>
<dbReference type="EMBL" id="CDMY01000510">
    <property type="protein sequence ID" value="CEM19318.1"/>
    <property type="molecule type" value="Genomic_DNA"/>
</dbReference>
<dbReference type="InterPro" id="IPR000436">
    <property type="entry name" value="Sushi_SCR_CCP_dom"/>
</dbReference>
<gene>
    <name evidence="3" type="ORF">Vbra_16383</name>
</gene>
<evidence type="ECO:0000256" key="1">
    <source>
        <dbReference type="ARBA" id="ARBA00023157"/>
    </source>
</evidence>
<reference evidence="3 4" key="1">
    <citation type="submission" date="2014-11" db="EMBL/GenBank/DDBJ databases">
        <authorList>
            <person name="Zhu J."/>
            <person name="Qi W."/>
            <person name="Song R."/>
        </authorList>
    </citation>
    <scope>NUCLEOTIDE SEQUENCE [LARGE SCALE GENOMIC DNA]</scope>
</reference>
<protein>
    <recommendedName>
        <fullName evidence="2">Sushi domain-containing protein</fullName>
    </recommendedName>
</protein>
<keyword evidence="1" id="KW-1015">Disulfide bond</keyword>
<name>A0A0G4FW34_VITBC</name>
<feature type="domain" description="Sushi" evidence="2">
    <location>
        <begin position="52"/>
        <end position="118"/>
    </location>
</feature>
<dbReference type="Gene3D" id="2.10.70.10">
    <property type="entry name" value="Complement Module, domain 1"/>
    <property type="match status" value="1"/>
</dbReference>
<sequence length="563" mass="62014">MSNLRRWLSSFDGYYAIDHIAPPSFADSVMVPTGTCVTVACELALTSPEEECGPLEIDPHRYSALLKESMQAVGPSNPPETEILVRCQDGFSSAGVEADSYTTVECNDGTWSPLMINCQQDCGEFSSLEPVAAYTIEGSGVHHAATRSISCAEGYSTGAAVSPTQSESRCVDGVWSPTDLICYADCDAFVGGAPLDVSRLALTKGTQRLMTEPQHHGTRLKLRCREEVLYLFQGMRGASMEFVCTDGRWNISDEERSNVGILKCKKACPPIREALALSEEKGYRILNDEEEKWNFHGTQRSVTCRDTFSPDVVAGTNMTIDIITCAEGSWIGRHIHCRAKCPEYEPPDHDAYLVTSHIPASEVYKPKKGRLVSHGTMRRVECRPHRNKEHHSMGYFAANASHLPENPHTGEYFGVVQCLGGTWTALPIRCEKVCPTSIEAFLFDRCVAVHTSVGPLDTGEPCYQAARGNHKDKRECGIKQCESRSPYRILRTIAQRDESTEKLVPPDKQRSALMARKPGDVHLVVCDEKSGYAPVYPNDDGFLSGHTASHDSLVAKVQCEDGH</sequence>
<organism evidence="3 4">
    <name type="scientific">Vitrella brassicaformis (strain CCMP3155)</name>
    <dbReference type="NCBI Taxonomy" id="1169540"/>
    <lineage>
        <taxon>Eukaryota</taxon>
        <taxon>Sar</taxon>
        <taxon>Alveolata</taxon>
        <taxon>Colpodellida</taxon>
        <taxon>Vitrellaceae</taxon>
        <taxon>Vitrella</taxon>
    </lineage>
</organism>
<dbReference type="InParanoid" id="A0A0G4FW34"/>
<dbReference type="OrthoDB" id="8961654at2759"/>
<dbReference type="AlphaFoldDB" id="A0A0G4FW34"/>
<feature type="domain" description="Sushi" evidence="2">
    <location>
        <begin position="122"/>
        <end position="182"/>
    </location>
</feature>
<proteinExistence type="predicted"/>
<evidence type="ECO:0000259" key="2">
    <source>
        <dbReference type="SMART" id="SM00032"/>
    </source>
</evidence>
<evidence type="ECO:0000313" key="4">
    <source>
        <dbReference type="Proteomes" id="UP000041254"/>
    </source>
</evidence>
<dbReference type="SMART" id="SM00032">
    <property type="entry name" value="CCP"/>
    <property type="match status" value="2"/>
</dbReference>
<accession>A0A0G4FW34</accession>